<dbReference type="Pfam" id="PF05729">
    <property type="entry name" value="NACHT"/>
    <property type="match status" value="1"/>
</dbReference>
<evidence type="ECO:0000313" key="4">
    <source>
        <dbReference type="Proteomes" id="UP000023152"/>
    </source>
</evidence>
<dbReference type="Gene3D" id="3.40.50.300">
    <property type="entry name" value="P-loop containing nucleotide triphosphate hydrolases"/>
    <property type="match status" value="1"/>
</dbReference>
<sequence>MDKNCLLEKTAEITKQKLKEYYNSQDKLVPLFDDLPQSIDTCYVRLVLLTQQQFQERKDKISNKQEEKEDSDHKIREEDEKWPNIMDYSLIYSEQKTIKLENIWRVEKERKDTENTKNKKTEKMEENGDKSNDNIQEKWIKIMNELNISQWNTDDTKCVMNAKNGLLLVLDGFDEIANELNTKPGLQKWLEDCALNTNYSIIMTSRPNAMCSYLNNKLRRLNVIGFQKEDIKNYVHGYFRNITNDVNNNQGNTLIKILNNNQNLQLLSHTPLQEINDLNEIHEIKEEKKENRNENKIFDGLNNISVSKLYEKLLECYMKWNWTKSNEMKEKINPQNMFNIFEMEIDYLSHLAWEGMKLEQVIISCEMQEKSLHWIKKKYPRKCIAIPSQWSRIHSFGFLQGQESMNPSHPINS</sequence>
<keyword evidence="4" id="KW-1185">Reference proteome</keyword>
<dbReference type="EMBL" id="ASPP01019419">
    <property type="protein sequence ID" value="ETO15160.1"/>
    <property type="molecule type" value="Genomic_DNA"/>
</dbReference>
<dbReference type="InterPro" id="IPR027417">
    <property type="entry name" value="P-loop_NTPase"/>
</dbReference>
<accession>X6MPY1</accession>
<dbReference type="Proteomes" id="UP000023152">
    <property type="component" value="Unassembled WGS sequence"/>
</dbReference>
<evidence type="ECO:0000256" key="1">
    <source>
        <dbReference type="SAM" id="MobiDB-lite"/>
    </source>
</evidence>
<comment type="caution">
    <text evidence="3">The sequence shown here is derived from an EMBL/GenBank/DDBJ whole genome shotgun (WGS) entry which is preliminary data.</text>
</comment>
<feature type="region of interest" description="Disordered" evidence="1">
    <location>
        <begin position="110"/>
        <end position="131"/>
    </location>
</feature>
<dbReference type="AlphaFoldDB" id="X6MPY1"/>
<organism evidence="3 4">
    <name type="scientific">Reticulomyxa filosa</name>
    <dbReference type="NCBI Taxonomy" id="46433"/>
    <lineage>
        <taxon>Eukaryota</taxon>
        <taxon>Sar</taxon>
        <taxon>Rhizaria</taxon>
        <taxon>Retaria</taxon>
        <taxon>Foraminifera</taxon>
        <taxon>Monothalamids</taxon>
        <taxon>Reticulomyxidae</taxon>
        <taxon>Reticulomyxa</taxon>
    </lineage>
</organism>
<evidence type="ECO:0000259" key="2">
    <source>
        <dbReference type="Pfam" id="PF05729"/>
    </source>
</evidence>
<reference evidence="3 4" key="1">
    <citation type="journal article" date="2013" name="Curr. Biol.">
        <title>The Genome of the Foraminiferan Reticulomyxa filosa.</title>
        <authorList>
            <person name="Glockner G."/>
            <person name="Hulsmann N."/>
            <person name="Schleicher M."/>
            <person name="Noegel A.A."/>
            <person name="Eichinger L."/>
            <person name="Gallinger C."/>
            <person name="Pawlowski J."/>
            <person name="Sierra R."/>
            <person name="Euteneuer U."/>
            <person name="Pillet L."/>
            <person name="Moustafa A."/>
            <person name="Platzer M."/>
            <person name="Groth M."/>
            <person name="Szafranski K."/>
            <person name="Schliwa M."/>
        </authorList>
    </citation>
    <scope>NUCLEOTIDE SEQUENCE [LARGE SCALE GENOMIC DNA]</scope>
</reference>
<feature type="region of interest" description="Disordered" evidence="1">
    <location>
        <begin position="57"/>
        <end position="78"/>
    </location>
</feature>
<feature type="non-terminal residue" evidence="3">
    <location>
        <position position="413"/>
    </location>
</feature>
<gene>
    <name evidence="3" type="ORF">RFI_22204</name>
</gene>
<protein>
    <recommendedName>
        <fullName evidence="2">NACHT domain-containing protein</fullName>
    </recommendedName>
</protein>
<feature type="domain" description="NACHT" evidence="2">
    <location>
        <begin position="157"/>
        <end position="241"/>
    </location>
</feature>
<proteinExistence type="predicted"/>
<name>X6MPY1_RETFI</name>
<dbReference type="PANTHER" id="PTHR46844:SF1">
    <property type="entry name" value="SLR5058 PROTEIN"/>
    <property type="match status" value="1"/>
</dbReference>
<evidence type="ECO:0000313" key="3">
    <source>
        <dbReference type="EMBL" id="ETO15160.1"/>
    </source>
</evidence>
<dbReference type="PANTHER" id="PTHR46844">
    <property type="entry name" value="SLR5058 PROTEIN"/>
    <property type="match status" value="1"/>
</dbReference>
<dbReference type="InterPro" id="IPR007111">
    <property type="entry name" value="NACHT_NTPase"/>
</dbReference>